<accession>A0A1H9DFK6</accession>
<evidence type="ECO:0000313" key="3">
    <source>
        <dbReference type="Proteomes" id="UP000198749"/>
    </source>
</evidence>
<organism evidence="2 3">
    <name type="scientific">Amphritea atlantica</name>
    <dbReference type="NCBI Taxonomy" id="355243"/>
    <lineage>
        <taxon>Bacteria</taxon>
        <taxon>Pseudomonadati</taxon>
        <taxon>Pseudomonadota</taxon>
        <taxon>Gammaproteobacteria</taxon>
        <taxon>Oceanospirillales</taxon>
        <taxon>Oceanospirillaceae</taxon>
        <taxon>Amphritea</taxon>
    </lineage>
</organism>
<dbReference type="STRING" id="355243.SAMN03080615_00526"/>
<dbReference type="AlphaFoldDB" id="A0A1H9DFK6"/>
<evidence type="ECO:0000313" key="2">
    <source>
        <dbReference type="EMBL" id="SEQ12254.1"/>
    </source>
</evidence>
<dbReference type="RefSeq" id="WP_091353519.1">
    <property type="nucleotide sequence ID" value="NZ_AP025284.1"/>
</dbReference>
<feature type="region of interest" description="Disordered" evidence="1">
    <location>
        <begin position="1"/>
        <end position="31"/>
    </location>
</feature>
<protein>
    <submittedName>
        <fullName evidence="2">Uncharacterized protein</fullName>
    </submittedName>
</protein>
<dbReference type="EMBL" id="FOGB01000001">
    <property type="protein sequence ID" value="SEQ12254.1"/>
    <property type="molecule type" value="Genomic_DNA"/>
</dbReference>
<keyword evidence="3" id="KW-1185">Reference proteome</keyword>
<sequence length="62" mass="7774">METDHTNSHEQPKRIIPERRSGKDRRRTLDRRDEIRFEANRRKNHGRRTEDRDLWKESLEFD</sequence>
<feature type="compositionally biased region" description="Basic and acidic residues" evidence="1">
    <location>
        <begin position="1"/>
        <end position="21"/>
    </location>
</feature>
<proteinExistence type="predicted"/>
<reference evidence="3" key="1">
    <citation type="submission" date="2016-10" db="EMBL/GenBank/DDBJ databases">
        <authorList>
            <person name="Varghese N."/>
            <person name="Submissions S."/>
        </authorList>
    </citation>
    <scope>NUCLEOTIDE SEQUENCE [LARGE SCALE GENOMIC DNA]</scope>
    <source>
        <strain evidence="3">DSM 18887</strain>
    </source>
</reference>
<gene>
    <name evidence="2" type="ORF">SAMN03080615_00526</name>
</gene>
<name>A0A1H9DFK6_9GAMM</name>
<dbReference type="Proteomes" id="UP000198749">
    <property type="component" value="Unassembled WGS sequence"/>
</dbReference>
<evidence type="ECO:0000256" key="1">
    <source>
        <dbReference type="SAM" id="MobiDB-lite"/>
    </source>
</evidence>